<proteinExistence type="predicted"/>
<sequence>MDFHYSLEHNMDMMDTVPRLEFEGDEDDVFYAELRRQILLLTGDDEDGDDDYFQRRMKHSNAARNMRRPNLCSAAANLPGGYFNWSENENNNSVPAWLSNLWRSNGTGTGVFIPHVVKSSRRRRKNNDKGRMYKPVAIKNV</sequence>
<gene>
    <name evidence="1" type="ORF">ILEXP_LOCUS28283</name>
</gene>
<dbReference type="Proteomes" id="UP001642360">
    <property type="component" value="Unassembled WGS sequence"/>
</dbReference>
<evidence type="ECO:0000313" key="1">
    <source>
        <dbReference type="EMBL" id="CAK9159585.1"/>
    </source>
</evidence>
<reference evidence="1 2" key="1">
    <citation type="submission" date="2024-02" db="EMBL/GenBank/DDBJ databases">
        <authorList>
            <person name="Vignale AGUSTIN F."/>
            <person name="Sosa J E."/>
            <person name="Modenutti C."/>
        </authorList>
    </citation>
    <scope>NUCLEOTIDE SEQUENCE [LARGE SCALE GENOMIC DNA]</scope>
</reference>
<evidence type="ECO:0000313" key="2">
    <source>
        <dbReference type="Proteomes" id="UP001642360"/>
    </source>
</evidence>
<comment type="caution">
    <text evidence="1">The sequence shown here is derived from an EMBL/GenBank/DDBJ whole genome shotgun (WGS) entry which is preliminary data.</text>
</comment>
<dbReference type="PANTHER" id="PTHR34956">
    <property type="entry name" value="OS05G0397300 PROTEIN"/>
    <property type="match status" value="1"/>
</dbReference>
<name>A0ABC8SUU4_9AQUA</name>
<protein>
    <submittedName>
        <fullName evidence="1">Uncharacterized protein</fullName>
    </submittedName>
</protein>
<dbReference type="PANTHER" id="PTHR34956:SF1">
    <property type="entry name" value="DUF4005 DOMAIN-CONTAINING PROTEIN"/>
    <property type="match status" value="1"/>
</dbReference>
<accession>A0ABC8SUU4</accession>
<dbReference type="AlphaFoldDB" id="A0ABC8SUU4"/>
<organism evidence="1 2">
    <name type="scientific">Ilex paraguariensis</name>
    <name type="common">yerba mate</name>
    <dbReference type="NCBI Taxonomy" id="185542"/>
    <lineage>
        <taxon>Eukaryota</taxon>
        <taxon>Viridiplantae</taxon>
        <taxon>Streptophyta</taxon>
        <taxon>Embryophyta</taxon>
        <taxon>Tracheophyta</taxon>
        <taxon>Spermatophyta</taxon>
        <taxon>Magnoliopsida</taxon>
        <taxon>eudicotyledons</taxon>
        <taxon>Gunneridae</taxon>
        <taxon>Pentapetalae</taxon>
        <taxon>asterids</taxon>
        <taxon>campanulids</taxon>
        <taxon>Aquifoliales</taxon>
        <taxon>Aquifoliaceae</taxon>
        <taxon>Ilex</taxon>
    </lineage>
</organism>
<dbReference type="EMBL" id="CAUOFW020003382">
    <property type="protein sequence ID" value="CAK9159585.1"/>
    <property type="molecule type" value="Genomic_DNA"/>
</dbReference>
<keyword evidence="2" id="KW-1185">Reference proteome</keyword>